<dbReference type="AlphaFoldDB" id="A0A4Y7Q1W7"/>
<feature type="region of interest" description="Disordered" evidence="1">
    <location>
        <begin position="652"/>
        <end position="677"/>
    </location>
</feature>
<gene>
    <name evidence="2" type="ORF">BD410DRAFT_840848</name>
</gene>
<evidence type="ECO:0000313" key="3">
    <source>
        <dbReference type="Proteomes" id="UP000294933"/>
    </source>
</evidence>
<feature type="compositionally biased region" description="Polar residues" evidence="1">
    <location>
        <begin position="447"/>
        <end position="457"/>
    </location>
</feature>
<reference evidence="2 3" key="1">
    <citation type="submission" date="2018-06" db="EMBL/GenBank/DDBJ databases">
        <title>A transcriptomic atlas of mushroom development highlights an independent origin of complex multicellularity.</title>
        <authorList>
            <consortium name="DOE Joint Genome Institute"/>
            <person name="Krizsan K."/>
            <person name="Almasi E."/>
            <person name="Merenyi Z."/>
            <person name="Sahu N."/>
            <person name="Viragh M."/>
            <person name="Koszo T."/>
            <person name="Mondo S."/>
            <person name="Kiss B."/>
            <person name="Balint B."/>
            <person name="Kues U."/>
            <person name="Barry K."/>
            <person name="Hegedus J.C."/>
            <person name="Henrissat B."/>
            <person name="Johnson J."/>
            <person name="Lipzen A."/>
            <person name="Ohm R."/>
            <person name="Nagy I."/>
            <person name="Pangilinan J."/>
            <person name="Yan J."/>
            <person name="Xiong Y."/>
            <person name="Grigoriev I.V."/>
            <person name="Hibbett D.S."/>
            <person name="Nagy L.G."/>
        </authorList>
    </citation>
    <scope>NUCLEOTIDE SEQUENCE [LARGE SCALE GENOMIC DNA]</scope>
    <source>
        <strain evidence="2 3">SZMC22713</strain>
    </source>
</reference>
<feature type="compositionally biased region" description="Polar residues" evidence="1">
    <location>
        <begin position="353"/>
        <end position="363"/>
    </location>
</feature>
<feature type="compositionally biased region" description="Basic and acidic residues" evidence="1">
    <location>
        <begin position="609"/>
        <end position="622"/>
    </location>
</feature>
<feature type="compositionally biased region" description="Low complexity" evidence="1">
    <location>
        <begin position="559"/>
        <end position="604"/>
    </location>
</feature>
<keyword evidence="3" id="KW-1185">Reference proteome</keyword>
<feature type="compositionally biased region" description="Polar residues" evidence="1">
    <location>
        <begin position="279"/>
        <end position="296"/>
    </location>
</feature>
<accession>A0A4Y7Q1W7</accession>
<feature type="compositionally biased region" description="Low complexity" evidence="1">
    <location>
        <begin position="398"/>
        <end position="425"/>
    </location>
</feature>
<protein>
    <submittedName>
        <fullName evidence="2">Uncharacterized protein</fullName>
    </submittedName>
</protein>
<sequence length="709" mass="75665">MESTTATPPTPSTSRQPVTRQFDILKEHRSYCPYVVRSTEVPSLPAPSQVLPPTSSGHVRSNSGTSLFRFGSGAPTTQFDFHGNGNVLEGWRAVLTVVSRAGLGRRQQLRSMRGGRPSDDQQEAQEGEAMELDNVDAMVEVVKTSGGKDLLRYVRSLLSISSTSVISISSTAPSSPAPVPLAITTRSATVANNNKITGQKPKPRGRQFLEAVELKSPPPRRRSPRLNGGPTQVKAEKREVTMPAKHPSTPKKSRKRKNDFDDDTSEYNTSGDVIVVSPYRQSKVSTKAPASTTSPNKKLKTESPMETPCLSLSSKPSLAIPAQAEVIPSSQSDELEVEVQTTNVSGPRRSETSVESWLWQSQGDVDPGAGDMDNMDNMDMDVQMDVEELLASPHVKNPSLSLSPSRTSSLTSLSSRQSSPSPSTPAHSFLTTPPPPPSAARPPPSEKTPTSHATPKSASRPHKSTSTPTAQSPPNPGPVDPLKLATPTKLDEASKTAAFIAAIREHAFAASPPSRSPPDDEMAELKALSSDNDDSGLESDSGGVFFGGAVAKKAKGHNATSRSAVSPVTASSSTLASTSTSTSTSTSMASRSRSTALLLLSSSVQPPTRELRASRRSPDRDSTGSNATTRTPPGKRPQFLAHALFNVNSLKASDTRTTSKWGKEESTAQKKKTQKKKADPFASLLSEKCKAEKLGTAGLELALRLRWRL</sequence>
<feature type="region of interest" description="Disordered" evidence="1">
    <location>
        <begin position="106"/>
        <end position="127"/>
    </location>
</feature>
<feature type="region of interest" description="Disordered" evidence="1">
    <location>
        <begin position="508"/>
        <end position="637"/>
    </location>
</feature>
<feature type="region of interest" description="Disordered" evidence="1">
    <location>
        <begin position="190"/>
        <end position="313"/>
    </location>
</feature>
<feature type="region of interest" description="Disordered" evidence="1">
    <location>
        <begin position="329"/>
        <end position="490"/>
    </location>
</feature>
<proteinExistence type="predicted"/>
<evidence type="ECO:0000256" key="1">
    <source>
        <dbReference type="SAM" id="MobiDB-lite"/>
    </source>
</evidence>
<dbReference type="VEuPathDB" id="FungiDB:BD410DRAFT_840848"/>
<dbReference type="EMBL" id="ML170183">
    <property type="protein sequence ID" value="TDL21152.1"/>
    <property type="molecule type" value="Genomic_DNA"/>
</dbReference>
<evidence type="ECO:0000313" key="2">
    <source>
        <dbReference type="EMBL" id="TDL21152.1"/>
    </source>
</evidence>
<feature type="compositionally biased region" description="Acidic residues" evidence="1">
    <location>
        <begin position="373"/>
        <end position="388"/>
    </location>
</feature>
<name>A0A4Y7Q1W7_9AGAM</name>
<feature type="compositionally biased region" description="Pro residues" evidence="1">
    <location>
        <begin position="432"/>
        <end position="446"/>
    </location>
</feature>
<feature type="compositionally biased region" description="Basic residues" evidence="1">
    <location>
        <begin position="248"/>
        <end position="257"/>
    </location>
</feature>
<dbReference type="Proteomes" id="UP000294933">
    <property type="component" value="Unassembled WGS sequence"/>
</dbReference>
<organism evidence="2 3">
    <name type="scientific">Rickenella mellea</name>
    <dbReference type="NCBI Taxonomy" id="50990"/>
    <lineage>
        <taxon>Eukaryota</taxon>
        <taxon>Fungi</taxon>
        <taxon>Dikarya</taxon>
        <taxon>Basidiomycota</taxon>
        <taxon>Agaricomycotina</taxon>
        <taxon>Agaricomycetes</taxon>
        <taxon>Hymenochaetales</taxon>
        <taxon>Rickenellaceae</taxon>
        <taxon>Rickenella</taxon>
    </lineage>
</organism>
<dbReference type="STRING" id="50990.A0A4Y7Q1W7"/>
<dbReference type="OrthoDB" id="2592092at2759"/>